<dbReference type="InterPro" id="IPR036397">
    <property type="entry name" value="RNaseH_sf"/>
</dbReference>
<protein>
    <recommendedName>
        <fullName evidence="1">Integrase catalytic domain-containing protein</fullName>
    </recommendedName>
</protein>
<dbReference type="SUPFAM" id="SSF52540">
    <property type="entry name" value="P-loop containing nucleoside triphosphate hydrolases"/>
    <property type="match status" value="1"/>
</dbReference>
<reference evidence="3" key="1">
    <citation type="journal article" date="2010" name="Nat. Biotechnol.">
        <title>Draft genome sequence of the oilseed species Ricinus communis.</title>
        <authorList>
            <person name="Chan A.P."/>
            <person name="Crabtree J."/>
            <person name="Zhao Q."/>
            <person name="Lorenzi H."/>
            <person name="Orvis J."/>
            <person name="Puiu D."/>
            <person name="Melake-Berhan A."/>
            <person name="Jones K.M."/>
            <person name="Redman J."/>
            <person name="Chen G."/>
            <person name="Cahoon E.B."/>
            <person name="Gedil M."/>
            <person name="Stanke M."/>
            <person name="Haas B.J."/>
            <person name="Wortman J.R."/>
            <person name="Fraser-Liggett C.M."/>
            <person name="Ravel J."/>
            <person name="Rabinowicz P.D."/>
        </authorList>
    </citation>
    <scope>NUCLEOTIDE SEQUENCE [LARGE SCALE GENOMIC DNA]</scope>
    <source>
        <strain evidence="3">cv. Hale</strain>
    </source>
</reference>
<dbReference type="InterPro" id="IPR012337">
    <property type="entry name" value="RNaseH-like_sf"/>
</dbReference>
<proteinExistence type="predicted"/>
<dbReference type="Proteomes" id="UP000008311">
    <property type="component" value="Unassembled WGS sequence"/>
</dbReference>
<dbReference type="EMBL" id="EQ977065">
    <property type="protein sequence ID" value="EEF26539.1"/>
    <property type="molecule type" value="Genomic_DNA"/>
</dbReference>
<dbReference type="Pfam" id="PF13401">
    <property type="entry name" value="AAA_22"/>
    <property type="match status" value="1"/>
</dbReference>
<dbReference type="InterPro" id="IPR027417">
    <property type="entry name" value="P-loop_NTPase"/>
</dbReference>
<dbReference type="SUPFAM" id="SSF53098">
    <property type="entry name" value="Ribonuclease H-like"/>
    <property type="match status" value="1"/>
</dbReference>
<accession>B9TC75</accession>
<evidence type="ECO:0000259" key="1">
    <source>
        <dbReference type="PROSITE" id="PS50994"/>
    </source>
</evidence>
<name>B9TC75_RICCO</name>
<dbReference type="Gene3D" id="3.40.50.300">
    <property type="entry name" value="P-loop containing nucleotide triphosphate hydrolases"/>
    <property type="match status" value="1"/>
</dbReference>
<dbReference type="Gene3D" id="3.30.420.10">
    <property type="entry name" value="Ribonuclease H-like superfamily/Ribonuclease H"/>
    <property type="match status" value="1"/>
</dbReference>
<dbReference type="InterPro" id="IPR001584">
    <property type="entry name" value="Integrase_cat-core"/>
</dbReference>
<dbReference type="GO" id="GO:0016887">
    <property type="term" value="F:ATP hydrolysis activity"/>
    <property type="evidence" value="ECO:0007669"/>
    <property type="project" value="InterPro"/>
</dbReference>
<evidence type="ECO:0000313" key="2">
    <source>
        <dbReference type="EMBL" id="EEF26539.1"/>
    </source>
</evidence>
<feature type="domain" description="Integrase catalytic" evidence="1">
    <location>
        <begin position="1"/>
        <end position="146"/>
    </location>
</feature>
<dbReference type="InterPro" id="IPR049945">
    <property type="entry name" value="AAA_22"/>
</dbReference>
<organism evidence="2 3">
    <name type="scientific">Ricinus communis</name>
    <name type="common">Castor bean</name>
    <dbReference type="NCBI Taxonomy" id="3988"/>
    <lineage>
        <taxon>Eukaryota</taxon>
        <taxon>Viridiplantae</taxon>
        <taxon>Streptophyta</taxon>
        <taxon>Embryophyta</taxon>
        <taxon>Tracheophyta</taxon>
        <taxon>Spermatophyta</taxon>
        <taxon>Magnoliopsida</taxon>
        <taxon>eudicotyledons</taxon>
        <taxon>Gunneridae</taxon>
        <taxon>Pentapetalae</taxon>
        <taxon>rosids</taxon>
        <taxon>fabids</taxon>
        <taxon>Malpighiales</taxon>
        <taxon>Euphorbiaceae</taxon>
        <taxon>Acalyphoideae</taxon>
        <taxon>Acalypheae</taxon>
        <taxon>Ricinus</taxon>
    </lineage>
</organism>
<dbReference type="PROSITE" id="PS50994">
    <property type="entry name" value="INTEGRASE"/>
    <property type="match status" value="1"/>
</dbReference>
<dbReference type="GO" id="GO:0003676">
    <property type="term" value="F:nucleic acid binding"/>
    <property type="evidence" value="ECO:0007669"/>
    <property type="project" value="InterPro"/>
</dbReference>
<sequence>MYLDMRPPSQAAALMILRDYVRRWKRLPRLIVVDGGAEFKSGAFGHFCDAFGIDVRYRATQKPRGGAPIESLFGVSEHELIDGLEGNSIQLKLARQISPTQLPNERRRWKFESLYAAFESYLFETRPTVVHARLGITPLEYERIRLQETGEREHLTVSFDENLLLMTSSYPPHHYHKVHPHRGIWETGGYYWHPDMSALGGSMLEVRVEEWCANVIYVNTGKKWLTAIKRVVEPYLGRQRYEVAQAQRATDRFNQLAAQRGRKTTEHARRLVESSDPIIFDKKIAQQRQVIGAWYGALNMTVARPVPRELVMAFETPSVLEQLRESTSCQTINGMNPMNKLDFSRLAREISPEDRLRYSRLTREQALALSPKEKIRYFFSLQVKHAKLTLVEKRIERCLGPFSEERIIALIGPTGAGKTSFSEYFLGAKLISEDVGLIPFIMVKVPALGPRAVSWSGVYRSILKAGHEPLIEKKRASFVKDGRLQTVQASSKASLLSLRTAIENMLENRGTVLLALDEALHLLRSGDPVVVMDSVKSMADAASCQLLLIGSYDLLELVTSYGQVVRRGGLVYFDRYRSKVMNEKGEPVRNEKDIEDFGAAIQKLQRRWPCESHPNFYAAREILLDATLGIFVEE</sequence>
<dbReference type="GO" id="GO:0015074">
    <property type="term" value="P:DNA integration"/>
    <property type="evidence" value="ECO:0007669"/>
    <property type="project" value="InterPro"/>
</dbReference>
<gene>
    <name evidence="2" type="ORF">RCOM_0052860</name>
</gene>
<dbReference type="InParanoid" id="B9TC75"/>
<keyword evidence="3" id="KW-1185">Reference proteome</keyword>
<evidence type="ECO:0000313" key="3">
    <source>
        <dbReference type="Proteomes" id="UP000008311"/>
    </source>
</evidence>
<dbReference type="AlphaFoldDB" id="B9TC75"/>